<dbReference type="EMBL" id="FN653027">
    <property type="protein sequence ID" value="CBY08022.1"/>
    <property type="molecule type" value="Genomic_DNA"/>
</dbReference>
<feature type="region of interest" description="Disordered" evidence="1">
    <location>
        <begin position="437"/>
        <end position="576"/>
    </location>
</feature>
<feature type="compositionally biased region" description="Polar residues" evidence="1">
    <location>
        <begin position="524"/>
        <end position="544"/>
    </location>
</feature>
<dbReference type="Pfam" id="PF16501">
    <property type="entry name" value="SCAPER_N"/>
    <property type="match status" value="1"/>
</dbReference>
<dbReference type="FunCoup" id="E4X6J4">
    <property type="interactions" value="131"/>
</dbReference>
<protein>
    <recommendedName>
        <fullName evidence="2">S phase cyclin A-associated protein in the endoplasmic reticulum N-terminal domain-containing protein</fullName>
    </recommendedName>
</protein>
<dbReference type="InterPro" id="IPR032446">
    <property type="entry name" value="SCAPER_N"/>
</dbReference>
<dbReference type="InParanoid" id="E4X6J4"/>
<dbReference type="Proteomes" id="UP000001307">
    <property type="component" value="Unassembled WGS sequence"/>
</dbReference>
<dbReference type="OrthoDB" id="71500at2759"/>
<feature type="region of interest" description="Disordered" evidence="1">
    <location>
        <begin position="268"/>
        <end position="331"/>
    </location>
</feature>
<proteinExistence type="predicted"/>
<name>E4X6J4_OIKDI</name>
<feature type="domain" description="S phase cyclin A-associated protein in the endoplasmic reticulum N-terminal" evidence="2">
    <location>
        <begin position="67"/>
        <end position="156"/>
    </location>
</feature>
<evidence type="ECO:0000256" key="1">
    <source>
        <dbReference type="SAM" id="MobiDB-lite"/>
    </source>
</evidence>
<sequence length="1039" mass="119152">MKKIIREEGRNARNLLYYNVPQQPSGDRCMRPVPIFGRSKSETRISSVEHMSHGGGDMRRLYDQAKTDIRARANAKKWQFLIDNLKKAVDQIYATCEKDESVEECKEVVLYLKAYLYDVEKLQERILLQRDPTFEQKLPIRGIAWEVRKTSPAPRKLEEIRAKTPRSPRDRLSNRDKKNGQNTSNGGQTWADRLKGKSVSVTSVLPKPSMSPECDLPVPKLDLDDVKDFNENMSMQSPIEDFDWADDIMQQDDCQYREPGRLATLHETLMSPSRKNPEKNSESYRELIESRQKEAQQRREEIQREKTEKVRKQTEKVEKAQRNQKKAQQRAKNILEEKLKQATAKRYAQQQDLKIKAQDESQKVKEVNFINELEIGMKRADGEKKIKKYEEKTEKHTLSLEEQKELKAKENEERERSVIARKRRLEFERKTWLSTLSRKRQDKTSLISEKLEKEKNAKIAALKSKEKRHEEYINAKRQQEKKDAQESKEKIKAKQIEAERRRLEELEKRKERAQDMSRCVPVSPRSNIDSQKSNRESPSSNVSRKLNFASDREDFDSPEKSVITAASQKKTAKKKLKKIRSKVENRYEQFEIVLNGDSPPASSKGKMGKLIGDIKRQAELQLQEGKNSTWSANRQAALERSLTDLSKVAPQSQLGDVLPITQAISCLLQIRTTTPKCLALIVEVVKSSRPIQCASLMCSAVPFTIMDLVTSTFVKYPVIAESPFVDRWCLLDSLAWLMTSCTDAPTGAELAHTSACDVISHALQSGFFESLWEFATIECSHDVLSAAFAFLTASLRVVGIAKPLPFQDDFIAMLERTELLGGVSVLYGSIVLEQNSDNQHGGIKLSPAIERTTMLILRCINSVATLSIETMQRILSQEHLQVRSVIACLLTSMVPEAIRHESILAIGYFVMGNKDNQLWVHQGEQPTILNQLCMLPFQYFSEPDLKGILFPTLVSSLFLCDEAKEIVRNEVSLIHMASYLTDSIEQVTSESETLNSESEKWRLKNVDRWLLYHRFHKISLNDAIEDFLSFTATKSHHII</sequence>
<gene>
    <name evidence="3" type="ORF">GSOID_T00003390001</name>
</gene>
<accession>E4X6J4</accession>
<feature type="compositionally biased region" description="Basic and acidic residues" evidence="1">
    <location>
        <begin position="275"/>
        <end position="321"/>
    </location>
</feature>
<feature type="region of interest" description="Disordered" evidence="1">
    <location>
        <begin position="154"/>
        <end position="195"/>
    </location>
</feature>
<evidence type="ECO:0000313" key="3">
    <source>
        <dbReference type="EMBL" id="CBY08022.1"/>
    </source>
</evidence>
<reference evidence="3 4" key="1">
    <citation type="journal article" date="2010" name="Science">
        <title>Plasticity of animal genome architecture unmasked by rapid evolution of a pelagic tunicate.</title>
        <authorList>
            <person name="Denoeud F."/>
            <person name="Henriet S."/>
            <person name="Mungpakdee S."/>
            <person name="Aury J.M."/>
            <person name="Da Silva C."/>
            <person name="Brinkmann H."/>
            <person name="Mikhaleva J."/>
            <person name="Olsen L.C."/>
            <person name="Jubin C."/>
            <person name="Canestro C."/>
            <person name="Bouquet J.M."/>
            <person name="Danks G."/>
            <person name="Poulain J."/>
            <person name="Campsteijn C."/>
            <person name="Adamski M."/>
            <person name="Cross I."/>
            <person name="Yadetie F."/>
            <person name="Muffato M."/>
            <person name="Louis A."/>
            <person name="Butcher S."/>
            <person name="Tsagkogeorga G."/>
            <person name="Konrad A."/>
            <person name="Singh S."/>
            <person name="Jensen M.F."/>
            <person name="Cong E.H."/>
            <person name="Eikeseth-Otteraa H."/>
            <person name="Noel B."/>
            <person name="Anthouard V."/>
            <person name="Porcel B.M."/>
            <person name="Kachouri-Lafond R."/>
            <person name="Nishino A."/>
            <person name="Ugolini M."/>
            <person name="Chourrout P."/>
            <person name="Nishida H."/>
            <person name="Aasland R."/>
            <person name="Huzurbazar S."/>
            <person name="Westhof E."/>
            <person name="Delsuc F."/>
            <person name="Lehrach H."/>
            <person name="Reinhardt R."/>
            <person name="Weissenbach J."/>
            <person name="Roy S.W."/>
            <person name="Artiguenave F."/>
            <person name="Postlethwait J.H."/>
            <person name="Manak J.R."/>
            <person name="Thompson E.M."/>
            <person name="Jaillon O."/>
            <person name="Du Pasquier L."/>
            <person name="Boudinot P."/>
            <person name="Liberles D.A."/>
            <person name="Volff J.N."/>
            <person name="Philippe H."/>
            <person name="Lenhard B."/>
            <person name="Roest Crollius H."/>
            <person name="Wincker P."/>
            <person name="Chourrout D."/>
        </authorList>
    </citation>
    <scope>NUCLEOTIDE SEQUENCE [LARGE SCALE GENOMIC DNA]</scope>
</reference>
<organism evidence="3 4">
    <name type="scientific">Oikopleura dioica</name>
    <name type="common">Tunicate</name>
    <dbReference type="NCBI Taxonomy" id="34765"/>
    <lineage>
        <taxon>Eukaryota</taxon>
        <taxon>Metazoa</taxon>
        <taxon>Chordata</taxon>
        <taxon>Tunicata</taxon>
        <taxon>Appendicularia</taxon>
        <taxon>Copelata</taxon>
        <taxon>Oikopleuridae</taxon>
        <taxon>Oikopleura</taxon>
    </lineage>
</organism>
<evidence type="ECO:0000259" key="2">
    <source>
        <dbReference type="Pfam" id="PF16501"/>
    </source>
</evidence>
<dbReference type="AlphaFoldDB" id="E4X6J4"/>
<feature type="compositionally biased region" description="Basic and acidic residues" evidence="1">
    <location>
        <begin position="550"/>
        <end position="559"/>
    </location>
</feature>
<dbReference type="PANTHER" id="PTHR31434:SF2">
    <property type="entry name" value="S PHASE CYCLIN A-ASSOCIATED PROTEIN IN THE ENDOPLASMIC RETICULUM"/>
    <property type="match status" value="1"/>
</dbReference>
<dbReference type="PANTHER" id="PTHR31434">
    <property type="entry name" value="S PHASE CYCLIN A-ASSOCIATED PROTEIN IN THE ENDOPLASMIC RETICULUM"/>
    <property type="match status" value="1"/>
</dbReference>
<feature type="compositionally biased region" description="Basic and acidic residues" evidence="1">
    <location>
        <begin position="155"/>
        <end position="179"/>
    </location>
</feature>
<keyword evidence="4" id="KW-1185">Reference proteome</keyword>
<feature type="compositionally biased region" description="Basic and acidic residues" evidence="1">
    <location>
        <begin position="449"/>
        <end position="515"/>
    </location>
</feature>
<feature type="region of interest" description="Disordered" evidence="1">
    <location>
        <begin position="392"/>
        <end position="415"/>
    </location>
</feature>
<evidence type="ECO:0000313" key="4">
    <source>
        <dbReference type="Proteomes" id="UP000001307"/>
    </source>
</evidence>